<dbReference type="Proteomes" id="UP001374803">
    <property type="component" value="Chromosome"/>
</dbReference>
<protein>
    <recommendedName>
        <fullName evidence="1">FAD-binding PCMH-type domain-containing protein</fullName>
    </recommendedName>
</protein>
<evidence type="ECO:0000313" key="3">
    <source>
        <dbReference type="Proteomes" id="UP001374803"/>
    </source>
</evidence>
<gene>
    <name evidence="2" type="ORF">LVJ94_24225</name>
</gene>
<dbReference type="InterPro" id="IPR016169">
    <property type="entry name" value="FAD-bd_PCMH_sub2"/>
</dbReference>
<accession>A0ABZ2LHA6</accession>
<organism evidence="2 3">
    <name type="scientific">Pendulispora rubella</name>
    <dbReference type="NCBI Taxonomy" id="2741070"/>
    <lineage>
        <taxon>Bacteria</taxon>
        <taxon>Pseudomonadati</taxon>
        <taxon>Myxococcota</taxon>
        <taxon>Myxococcia</taxon>
        <taxon>Myxococcales</taxon>
        <taxon>Sorangiineae</taxon>
        <taxon>Pendulisporaceae</taxon>
        <taxon>Pendulispora</taxon>
    </lineage>
</organism>
<dbReference type="SUPFAM" id="SSF56176">
    <property type="entry name" value="FAD-binding/transporter-associated domain-like"/>
    <property type="match status" value="1"/>
</dbReference>
<sequence>MNLDRKSLLIEIDARMKLGDIEVALSSDNLTLAVANLALQRDKDVATWLGEGAPGAPDPWLDPADHLVAGLDATLPDGSVLSIRPAPRRSTGPDLVALAFGAHGRFVTITRAWLRVHRRDIPRPTTEPFHAERNPTISPDEDALLAALERELAPNAIGVGVRKGI</sequence>
<dbReference type="InterPro" id="IPR036318">
    <property type="entry name" value="FAD-bd_PCMH-like_sf"/>
</dbReference>
<keyword evidence="3" id="KW-1185">Reference proteome</keyword>
<dbReference type="Gene3D" id="3.30.465.10">
    <property type="match status" value="1"/>
</dbReference>
<proteinExistence type="predicted"/>
<evidence type="ECO:0000313" key="2">
    <source>
        <dbReference type="EMBL" id="WXB10323.1"/>
    </source>
</evidence>
<reference evidence="2" key="1">
    <citation type="submission" date="2021-12" db="EMBL/GenBank/DDBJ databases">
        <title>Discovery of the Pendulisporaceae a myxobacterial family with distinct sporulation behavior and unique specialized metabolism.</title>
        <authorList>
            <person name="Garcia R."/>
            <person name="Popoff A."/>
            <person name="Bader C.D."/>
            <person name="Loehr J."/>
            <person name="Walesch S."/>
            <person name="Walt C."/>
            <person name="Boldt J."/>
            <person name="Bunk B."/>
            <person name="Haeckl F.J.F.P.J."/>
            <person name="Gunesch A.P."/>
            <person name="Birkelbach J."/>
            <person name="Nuebel U."/>
            <person name="Pietschmann T."/>
            <person name="Bach T."/>
            <person name="Mueller R."/>
        </authorList>
    </citation>
    <scope>NUCLEOTIDE SEQUENCE</scope>
    <source>
        <strain evidence="2">MSr11367</strain>
    </source>
</reference>
<evidence type="ECO:0000259" key="1">
    <source>
        <dbReference type="PROSITE" id="PS51387"/>
    </source>
</evidence>
<dbReference type="EMBL" id="CP089983">
    <property type="protein sequence ID" value="WXB10323.1"/>
    <property type="molecule type" value="Genomic_DNA"/>
</dbReference>
<dbReference type="RefSeq" id="WP_394839999.1">
    <property type="nucleotide sequence ID" value="NZ_CP089929.1"/>
</dbReference>
<dbReference type="InterPro" id="IPR016166">
    <property type="entry name" value="FAD-bd_PCMH"/>
</dbReference>
<feature type="domain" description="FAD-binding PCMH-type" evidence="1">
    <location>
        <begin position="1"/>
        <end position="119"/>
    </location>
</feature>
<name>A0ABZ2LHA6_9BACT</name>
<dbReference type="PROSITE" id="PS51387">
    <property type="entry name" value="FAD_PCMH"/>
    <property type="match status" value="1"/>
</dbReference>